<name>C7CH73_METED</name>
<gene>
    <name evidence="3" type="ORF">METD_I4753</name>
</gene>
<reference evidence="4" key="1">
    <citation type="journal article" date="2009" name="PLoS ONE">
        <title>Methylobacterium genome sequences: a reference blueprint to investigate microbial metabolism of C1 compounds from natural and industrial sources.</title>
        <authorList>
            <person name="Vuilleumier S."/>
            <person name="Chistoserdova L."/>
            <person name="Lee M.-C."/>
            <person name="Bringel F."/>
            <person name="Lajus A."/>
            <person name="Zhou Y."/>
            <person name="Gourion B."/>
            <person name="Barbe V."/>
            <person name="Chang J."/>
            <person name="Cruveiller S."/>
            <person name="Dossat C."/>
            <person name="Gillett W."/>
            <person name="Gruffaz C."/>
            <person name="Haugen E."/>
            <person name="Hourcade E."/>
            <person name="Levy R."/>
            <person name="Mangenot S."/>
            <person name="Muller E."/>
            <person name="Nadalig T."/>
            <person name="Pagni M."/>
            <person name="Penny C."/>
            <person name="Peyraud R."/>
            <person name="Robinson D.G."/>
            <person name="Roche D."/>
            <person name="Rouy Z."/>
            <person name="Saenampechek C."/>
            <person name="Salvignol G."/>
            <person name="Vallenet D."/>
            <person name="Wu Z."/>
            <person name="Marx C.J."/>
            <person name="Vorholt J.A."/>
            <person name="Olson M.V."/>
            <person name="Kaul R."/>
            <person name="Weissenbach J."/>
            <person name="Medigue C."/>
            <person name="Lidstrom M.E."/>
        </authorList>
    </citation>
    <scope>NUCLEOTIDE SEQUENCE [LARGE SCALE GENOMIC DNA]</scope>
    <source>
        <strain evidence="4">DSM 6343 / CIP 106787 / DM4</strain>
    </source>
</reference>
<evidence type="ECO:0000313" key="4">
    <source>
        <dbReference type="Proteomes" id="UP000008070"/>
    </source>
</evidence>
<dbReference type="RefSeq" id="WP_015823969.1">
    <property type="nucleotide sequence ID" value="NC_012988.1"/>
</dbReference>
<evidence type="ECO:0000313" key="3">
    <source>
        <dbReference type="EMBL" id="CAX26373.1"/>
    </source>
</evidence>
<dbReference type="AlphaFoldDB" id="C7CH73"/>
<dbReference type="KEGG" id="mdi:METDI4753"/>
<dbReference type="InterPro" id="IPR008807">
    <property type="entry name" value="ROS_MUCR"/>
</dbReference>
<evidence type="ECO:0000256" key="2">
    <source>
        <dbReference type="SAM" id="MobiDB-lite"/>
    </source>
</evidence>
<accession>C7CH73</accession>
<feature type="region of interest" description="Disordered" evidence="2">
    <location>
        <begin position="49"/>
        <end position="68"/>
    </location>
</feature>
<dbReference type="Proteomes" id="UP000008070">
    <property type="component" value="Chromosome"/>
</dbReference>
<dbReference type="Pfam" id="PF05443">
    <property type="entry name" value="ROS_MUCR"/>
    <property type="match status" value="1"/>
</dbReference>
<dbReference type="GO" id="GO:0003677">
    <property type="term" value="F:DNA binding"/>
    <property type="evidence" value="ECO:0007669"/>
    <property type="project" value="InterPro"/>
</dbReference>
<dbReference type="GO" id="GO:0008270">
    <property type="term" value="F:zinc ion binding"/>
    <property type="evidence" value="ECO:0007669"/>
    <property type="project" value="InterPro"/>
</dbReference>
<dbReference type="EMBL" id="FP103042">
    <property type="protein sequence ID" value="CAX26373.1"/>
    <property type="molecule type" value="Genomic_DNA"/>
</dbReference>
<evidence type="ECO:0000256" key="1">
    <source>
        <dbReference type="ARBA" id="ARBA00007031"/>
    </source>
</evidence>
<dbReference type="Gene3D" id="1.10.10.1550">
    <property type="entry name" value="ROS/MUCR transcriptional regulator protein"/>
    <property type="match status" value="1"/>
</dbReference>
<comment type="similarity">
    <text evidence="1">Belongs to the ros/MucR family.</text>
</comment>
<dbReference type="GeneID" id="72991502"/>
<dbReference type="GO" id="GO:0006355">
    <property type="term" value="P:regulation of DNA-templated transcription"/>
    <property type="evidence" value="ECO:0007669"/>
    <property type="project" value="InterPro"/>
</dbReference>
<dbReference type="InterPro" id="IPR041920">
    <property type="entry name" value="ROS/MUCR_sf"/>
</dbReference>
<sequence>MSEDTSSTQLDYVEISAGLVSAYASNNSVRAADLPELIRTVHSTLAALKSGAGQGGENQIEKPTPAQIKKSITPDALISFEDGKPYKTLKRHLANRGLTPEAYREKYVLPADYPMTASGYSARRSELARALGLGQLRKKP</sequence>
<protein>
    <submittedName>
        <fullName evidence="3">Transcriptional regulator, Ros/MucR family</fullName>
    </submittedName>
</protein>
<organism evidence="3 4">
    <name type="scientific">Methylorubrum extorquens (strain DSM 6343 / CIP 106787 / DM4)</name>
    <name type="common">Methylobacterium extorquens</name>
    <dbReference type="NCBI Taxonomy" id="661410"/>
    <lineage>
        <taxon>Bacteria</taxon>
        <taxon>Pseudomonadati</taxon>
        <taxon>Pseudomonadota</taxon>
        <taxon>Alphaproteobacteria</taxon>
        <taxon>Hyphomicrobiales</taxon>
        <taxon>Methylobacteriaceae</taxon>
        <taxon>Methylorubrum</taxon>
    </lineage>
</organism>
<proteinExistence type="inferred from homology"/>
<dbReference type="HOGENOM" id="CLU_106247_0_0_5"/>